<protein>
    <recommendedName>
        <fullName evidence="3">L-asparaginase N-terminal domain-containing protein</fullName>
    </recommendedName>
</protein>
<dbReference type="Proteomes" id="UP000699462">
    <property type="component" value="Unassembled WGS sequence"/>
</dbReference>
<dbReference type="PIRSF" id="PIRSF500176">
    <property type="entry name" value="L_ASNase"/>
    <property type="match status" value="1"/>
</dbReference>
<accession>A0A8T0DX76</accession>
<feature type="active site" description="O-isoaspartyl threonine intermediate" evidence="1">
    <location>
        <position position="11"/>
    </location>
</feature>
<evidence type="ECO:0000256" key="1">
    <source>
        <dbReference type="PIRSR" id="PIRSR001220-1"/>
    </source>
</evidence>
<dbReference type="PRINTS" id="PR00139">
    <property type="entry name" value="ASNGLNASE"/>
</dbReference>
<dbReference type="InterPro" id="IPR037152">
    <property type="entry name" value="L-asparaginase_N_sf"/>
</dbReference>
<feature type="binding site" evidence="2">
    <location>
        <begin position="86"/>
        <end position="87"/>
    </location>
    <ligand>
        <name>substrate</name>
    </ligand>
</feature>
<evidence type="ECO:0000313" key="4">
    <source>
        <dbReference type="EMBL" id="KAF8571297.1"/>
    </source>
</evidence>
<dbReference type="OrthoDB" id="542841at2759"/>
<dbReference type="PIRSF" id="PIRSF001220">
    <property type="entry name" value="L-ASNase_gatD"/>
    <property type="match status" value="1"/>
</dbReference>
<dbReference type="Pfam" id="PF00710">
    <property type="entry name" value="Asparaginase"/>
    <property type="match status" value="1"/>
</dbReference>
<comment type="caution">
    <text evidence="4">The sequence shown here is derived from an EMBL/GenBank/DDBJ whole genome shotgun (WGS) entry which is preliminary data.</text>
</comment>
<dbReference type="SUPFAM" id="SSF53774">
    <property type="entry name" value="Glutaminase/Asparaginase"/>
    <property type="match status" value="1"/>
</dbReference>
<evidence type="ECO:0000259" key="3">
    <source>
        <dbReference type="Pfam" id="PF00710"/>
    </source>
</evidence>
<proteinExistence type="predicted"/>
<organism evidence="4 5">
    <name type="scientific">Paragonimus westermani</name>
    <dbReference type="NCBI Taxonomy" id="34504"/>
    <lineage>
        <taxon>Eukaryota</taxon>
        <taxon>Metazoa</taxon>
        <taxon>Spiralia</taxon>
        <taxon>Lophotrochozoa</taxon>
        <taxon>Platyhelminthes</taxon>
        <taxon>Trematoda</taxon>
        <taxon>Digenea</taxon>
        <taxon>Plagiorchiida</taxon>
        <taxon>Troglotremata</taxon>
        <taxon>Troglotrematidae</taxon>
        <taxon>Paragonimus</taxon>
    </lineage>
</organism>
<dbReference type="Gene3D" id="3.40.50.1170">
    <property type="entry name" value="L-asparaginase, N-terminal domain"/>
    <property type="match status" value="1"/>
</dbReference>
<dbReference type="PANTHER" id="PTHR11707:SF28">
    <property type="entry name" value="60 KDA LYSOPHOSPHOLIPASE"/>
    <property type="match status" value="1"/>
</dbReference>
<gene>
    <name evidence="4" type="ORF">P879_03312</name>
</gene>
<dbReference type="AlphaFoldDB" id="A0A8T0DX76"/>
<dbReference type="EMBL" id="JTDF01000601">
    <property type="protein sequence ID" value="KAF8571297.1"/>
    <property type="molecule type" value="Genomic_DNA"/>
</dbReference>
<name>A0A8T0DX76_9TREM</name>
<dbReference type="PANTHER" id="PTHR11707">
    <property type="entry name" value="L-ASPARAGINASE"/>
    <property type="match status" value="1"/>
</dbReference>
<dbReference type="InterPro" id="IPR036152">
    <property type="entry name" value="Asp/glu_Ase-like_sf"/>
</dbReference>
<evidence type="ECO:0000256" key="2">
    <source>
        <dbReference type="PIRSR" id="PIRSR001220-2"/>
    </source>
</evidence>
<feature type="domain" description="L-asparaginase N-terminal" evidence="3">
    <location>
        <begin position="3"/>
        <end position="161"/>
    </location>
</feature>
<dbReference type="InterPro" id="IPR006034">
    <property type="entry name" value="Asparaginase/glutaminase-like"/>
</dbReference>
<evidence type="ECO:0000313" key="5">
    <source>
        <dbReference type="Proteomes" id="UP000699462"/>
    </source>
</evidence>
<dbReference type="GO" id="GO:0004067">
    <property type="term" value="F:asparaginase activity"/>
    <property type="evidence" value="ECO:0007669"/>
    <property type="project" value="UniProtKB-UniRule"/>
</dbReference>
<sequence>MDILIIQTGGTIDKCYPKHIGGYAFEFGESYASKLVKAHTLPRNVLLHCVNPFSKDSLELTEADRWCLMRIINETSIHKILITHGTDTIIETAQFLSLNLKKNNTKCVVLTGSFLPGVFKSTDADFNVGFALGGLLHTEKTGVFIAIQGRFFRANEVKRNTETGDYQEILSEQDRLLWRHVIQT</sequence>
<keyword evidence="5" id="KW-1185">Reference proteome</keyword>
<dbReference type="PROSITE" id="PS51732">
    <property type="entry name" value="ASN_GLN_ASE_3"/>
    <property type="match status" value="1"/>
</dbReference>
<feature type="binding site" evidence="2">
    <location>
        <position position="57"/>
    </location>
    <ligand>
        <name>substrate</name>
    </ligand>
</feature>
<reference evidence="4 5" key="1">
    <citation type="submission" date="2019-07" db="EMBL/GenBank/DDBJ databases">
        <title>Annotation for the trematode Paragonimus westermani.</title>
        <authorList>
            <person name="Choi Y.-J."/>
        </authorList>
    </citation>
    <scope>NUCLEOTIDE SEQUENCE [LARGE SCALE GENOMIC DNA]</scope>
    <source>
        <strain evidence="4">180907_Pwestermani</strain>
    </source>
</reference>
<dbReference type="InterPro" id="IPR027474">
    <property type="entry name" value="L-asparaginase_N"/>
</dbReference>